<dbReference type="Pfam" id="PF12480">
    <property type="entry name" value="GARIL_Rab2_bd"/>
    <property type="match status" value="1"/>
</dbReference>
<dbReference type="GeneTree" id="ENSGT00940000162770"/>
<dbReference type="GO" id="GO:0005634">
    <property type="term" value="C:nucleus"/>
    <property type="evidence" value="ECO:0007669"/>
    <property type="project" value="TreeGrafter"/>
</dbReference>
<evidence type="ECO:0000259" key="2">
    <source>
        <dbReference type="Pfam" id="PF12480"/>
    </source>
</evidence>
<evidence type="ECO:0000313" key="3">
    <source>
        <dbReference type="Ensembl" id="ENSCMIP00000010688.1"/>
    </source>
</evidence>
<reference evidence="4" key="1">
    <citation type="journal article" date="2006" name="Science">
        <title>Ancient noncoding elements conserved in the human genome.</title>
        <authorList>
            <person name="Venkatesh B."/>
            <person name="Kirkness E.F."/>
            <person name="Loh Y.H."/>
            <person name="Halpern A.L."/>
            <person name="Lee A.P."/>
            <person name="Johnson J."/>
            <person name="Dandona N."/>
            <person name="Viswanathan L.D."/>
            <person name="Tay A."/>
            <person name="Venter J.C."/>
            <person name="Strausberg R.L."/>
            <person name="Brenner S."/>
        </authorList>
    </citation>
    <scope>NUCLEOTIDE SEQUENCE [LARGE SCALE GENOMIC DNA]</scope>
</reference>
<reference evidence="3" key="5">
    <citation type="submission" date="2025-09" db="UniProtKB">
        <authorList>
            <consortium name="Ensembl"/>
        </authorList>
    </citation>
    <scope>IDENTIFICATION</scope>
</reference>
<dbReference type="Proteomes" id="UP000314986">
    <property type="component" value="Unassembled WGS sequence"/>
</dbReference>
<protein>
    <recommendedName>
        <fullName evidence="2">Golgi associated RAB2 interactor protein-like Rab2B-binding domain-containing protein</fullName>
    </recommendedName>
</protein>
<dbReference type="STRING" id="7868.ENSCMIP00000010688"/>
<dbReference type="PANTHER" id="PTHR22574:SF14">
    <property type="entry name" value="INTEGRAL MEMBRANE PROTEIN"/>
    <property type="match status" value="1"/>
</dbReference>
<name>A0A4W3H1T7_CALMI</name>
<keyword evidence="4" id="KW-1185">Reference proteome</keyword>
<feature type="domain" description="Golgi associated RAB2 interactor protein-like Rab2B-binding" evidence="2">
    <location>
        <begin position="149"/>
        <end position="196"/>
    </location>
</feature>
<proteinExistence type="inferred from homology"/>
<evidence type="ECO:0000313" key="4">
    <source>
        <dbReference type="Proteomes" id="UP000314986"/>
    </source>
</evidence>
<comment type="similarity">
    <text evidence="1">Belongs to the GARIN family.</text>
</comment>
<sequence>MSLVTSTPLFANRPSPSLPPSLPPSLCVCLCLSLSLTELLLLNFPSYLFYNLLEDIGALANAYVGELQHRLFSGDYQLFKHAPVFESNFIQITKKGHVSNIHHRVTMVTIGITSTDPTLYLPDVLLIAKPSELQMQLQLQMFKRKMMELFPLKLTKISIYDEKKHRLRLKLATHQSFYLQLIDACPKFEERMFQQWPLITSSKRRKVLHRIHCKVE</sequence>
<dbReference type="OMA" id="VLHRIHC"/>
<dbReference type="InParanoid" id="A0A4W3H1T7"/>
<reference evidence="3" key="4">
    <citation type="submission" date="2025-08" db="UniProtKB">
        <authorList>
            <consortium name="Ensembl"/>
        </authorList>
    </citation>
    <scope>IDENTIFICATION</scope>
</reference>
<reference evidence="4" key="2">
    <citation type="journal article" date="2007" name="PLoS Biol.">
        <title>Survey sequencing and comparative analysis of the elephant shark (Callorhinchus milii) genome.</title>
        <authorList>
            <person name="Venkatesh B."/>
            <person name="Kirkness E.F."/>
            <person name="Loh Y.H."/>
            <person name="Halpern A.L."/>
            <person name="Lee A.P."/>
            <person name="Johnson J."/>
            <person name="Dandona N."/>
            <person name="Viswanathan L.D."/>
            <person name="Tay A."/>
            <person name="Venter J.C."/>
            <person name="Strausberg R.L."/>
            <person name="Brenner S."/>
        </authorList>
    </citation>
    <scope>NUCLEOTIDE SEQUENCE [LARGE SCALE GENOMIC DNA]</scope>
</reference>
<reference evidence="4" key="3">
    <citation type="journal article" date="2014" name="Nature">
        <title>Elephant shark genome provides unique insights into gnathostome evolution.</title>
        <authorList>
            <consortium name="International Elephant Shark Genome Sequencing Consortium"/>
            <person name="Venkatesh B."/>
            <person name="Lee A.P."/>
            <person name="Ravi V."/>
            <person name="Maurya A.K."/>
            <person name="Lian M.M."/>
            <person name="Swann J.B."/>
            <person name="Ohta Y."/>
            <person name="Flajnik M.F."/>
            <person name="Sutoh Y."/>
            <person name="Kasahara M."/>
            <person name="Hoon S."/>
            <person name="Gangu V."/>
            <person name="Roy S.W."/>
            <person name="Irimia M."/>
            <person name="Korzh V."/>
            <person name="Kondrychyn I."/>
            <person name="Lim Z.W."/>
            <person name="Tay B.H."/>
            <person name="Tohari S."/>
            <person name="Kong K.W."/>
            <person name="Ho S."/>
            <person name="Lorente-Galdos B."/>
            <person name="Quilez J."/>
            <person name="Marques-Bonet T."/>
            <person name="Raney B.J."/>
            <person name="Ingham P.W."/>
            <person name="Tay A."/>
            <person name="Hillier L.W."/>
            <person name="Minx P."/>
            <person name="Boehm T."/>
            <person name="Wilson R.K."/>
            <person name="Brenner S."/>
            <person name="Warren W.C."/>
        </authorList>
    </citation>
    <scope>NUCLEOTIDE SEQUENCE [LARGE SCALE GENOMIC DNA]</scope>
</reference>
<dbReference type="InterPro" id="IPR022168">
    <property type="entry name" value="GARIL-like_Rab2B-bd"/>
</dbReference>
<dbReference type="Ensembl" id="ENSCMIT00000010965.1">
    <property type="protein sequence ID" value="ENSCMIP00000010688.1"/>
    <property type="gene ID" value="ENSCMIG00000005637.1"/>
</dbReference>
<dbReference type="AlphaFoldDB" id="A0A4W3H1T7"/>
<dbReference type="PANTHER" id="PTHR22574">
    <property type="match status" value="1"/>
</dbReference>
<accession>A0A4W3H1T7</accession>
<evidence type="ECO:0000256" key="1">
    <source>
        <dbReference type="ARBA" id="ARBA00038379"/>
    </source>
</evidence>
<organism evidence="3 4">
    <name type="scientific">Callorhinchus milii</name>
    <name type="common">Ghost shark</name>
    <dbReference type="NCBI Taxonomy" id="7868"/>
    <lineage>
        <taxon>Eukaryota</taxon>
        <taxon>Metazoa</taxon>
        <taxon>Chordata</taxon>
        <taxon>Craniata</taxon>
        <taxon>Vertebrata</taxon>
        <taxon>Chondrichthyes</taxon>
        <taxon>Holocephali</taxon>
        <taxon>Chimaeriformes</taxon>
        <taxon>Callorhinchidae</taxon>
        <taxon>Callorhinchus</taxon>
    </lineage>
</organism>